<evidence type="ECO:0000256" key="6">
    <source>
        <dbReference type="SAM" id="Phobius"/>
    </source>
</evidence>
<keyword evidence="5 6" id="KW-0472">Membrane</keyword>
<feature type="transmembrane region" description="Helical" evidence="6">
    <location>
        <begin position="138"/>
        <end position="162"/>
    </location>
</feature>
<keyword evidence="2" id="KW-1003">Cell membrane</keyword>
<feature type="transmembrane region" description="Helical" evidence="6">
    <location>
        <begin position="39"/>
        <end position="62"/>
    </location>
</feature>
<feature type="transmembrane region" description="Helical" evidence="6">
    <location>
        <begin position="6"/>
        <end position="27"/>
    </location>
</feature>
<evidence type="ECO:0000313" key="7">
    <source>
        <dbReference type="EMBL" id="MCE8026738.1"/>
    </source>
</evidence>
<evidence type="ECO:0000256" key="4">
    <source>
        <dbReference type="ARBA" id="ARBA00022989"/>
    </source>
</evidence>
<feature type="transmembrane region" description="Helical" evidence="6">
    <location>
        <begin position="107"/>
        <end position="126"/>
    </location>
</feature>
<gene>
    <name evidence="7" type="ORF">HOP59_21650</name>
</gene>
<sequence length="196" mass="20803">MTETLGFMAAVIGLLITPGPTNTLLAASGSQRGMRASVSLIPAELAGYLLAIALWGSVLGSLGERWEWLSVTLRIASALYIAYLALRMWRSATDLEVAARVVVSHSGLFLATLLNPKALLFAAAIFPQSAFRGPVEFVLPALLFSLLLIPIAALWIAFGTAVAGGRLRWLSPFVIQRGAALVLAGFSLSLGWSTLH</sequence>
<keyword evidence="8" id="KW-1185">Reference proteome</keyword>
<dbReference type="PANTHER" id="PTHR30086:SF20">
    <property type="entry name" value="ARGININE EXPORTER PROTEIN ARGO-RELATED"/>
    <property type="match status" value="1"/>
</dbReference>
<feature type="transmembrane region" description="Helical" evidence="6">
    <location>
        <begin position="174"/>
        <end position="195"/>
    </location>
</feature>
<dbReference type="EMBL" id="JABFTV010000015">
    <property type="protein sequence ID" value="MCE8026738.1"/>
    <property type="molecule type" value="Genomic_DNA"/>
</dbReference>
<dbReference type="Pfam" id="PF01810">
    <property type="entry name" value="LysE"/>
    <property type="match status" value="1"/>
</dbReference>
<evidence type="ECO:0000256" key="3">
    <source>
        <dbReference type="ARBA" id="ARBA00022692"/>
    </source>
</evidence>
<dbReference type="RefSeq" id="WP_234255564.1">
    <property type="nucleotide sequence ID" value="NZ_JABFTV010000015.1"/>
</dbReference>
<evidence type="ECO:0000256" key="1">
    <source>
        <dbReference type="ARBA" id="ARBA00004651"/>
    </source>
</evidence>
<accession>A0ABS9AZ28</accession>
<reference evidence="7 8" key="1">
    <citation type="journal article" date="2021" name="Front. Microbiol.">
        <title>Aerobic Denitrification and Heterotrophic Sulfur Oxidation in the Genus Halomonas Revealed by Six Novel Species Characterizations and Genome-Based Analysis.</title>
        <authorList>
            <person name="Wang L."/>
            <person name="Shao Z."/>
        </authorList>
    </citation>
    <scope>NUCLEOTIDE SEQUENCE [LARGE SCALE GENOMIC DNA]</scope>
    <source>
        <strain evidence="7 8">MCCC 1A11058</strain>
    </source>
</reference>
<dbReference type="PANTHER" id="PTHR30086">
    <property type="entry name" value="ARGININE EXPORTER PROTEIN ARGO"/>
    <property type="match status" value="1"/>
</dbReference>
<comment type="subcellular location">
    <subcellularLocation>
        <location evidence="1">Cell membrane</location>
        <topology evidence="1">Multi-pass membrane protein</topology>
    </subcellularLocation>
</comment>
<feature type="transmembrane region" description="Helical" evidence="6">
    <location>
        <begin position="68"/>
        <end position="86"/>
    </location>
</feature>
<keyword evidence="3 6" id="KW-0812">Transmembrane</keyword>
<dbReference type="Proteomes" id="UP001320272">
    <property type="component" value="Unassembled WGS sequence"/>
</dbReference>
<name>A0ABS9AZ28_9GAMM</name>
<proteinExistence type="predicted"/>
<evidence type="ECO:0000313" key="8">
    <source>
        <dbReference type="Proteomes" id="UP001320272"/>
    </source>
</evidence>
<comment type="caution">
    <text evidence="7">The sequence shown here is derived from an EMBL/GenBank/DDBJ whole genome shotgun (WGS) entry which is preliminary data.</text>
</comment>
<dbReference type="InterPro" id="IPR001123">
    <property type="entry name" value="LeuE-type"/>
</dbReference>
<keyword evidence="4 6" id="KW-1133">Transmembrane helix</keyword>
<protein>
    <submittedName>
        <fullName evidence="7">LysE family transporter</fullName>
    </submittedName>
</protein>
<evidence type="ECO:0000256" key="5">
    <source>
        <dbReference type="ARBA" id="ARBA00023136"/>
    </source>
</evidence>
<evidence type="ECO:0000256" key="2">
    <source>
        <dbReference type="ARBA" id="ARBA00022475"/>
    </source>
</evidence>
<organism evidence="7 8">
    <name type="scientific">Billgrantia aerodenitrificans</name>
    <dbReference type="NCBI Taxonomy" id="2733483"/>
    <lineage>
        <taxon>Bacteria</taxon>
        <taxon>Pseudomonadati</taxon>
        <taxon>Pseudomonadota</taxon>
        <taxon>Gammaproteobacteria</taxon>
        <taxon>Oceanospirillales</taxon>
        <taxon>Halomonadaceae</taxon>
        <taxon>Billgrantia</taxon>
    </lineage>
</organism>